<dbReference type="Pfam" id="PF01408">
    <property type="entry name" value="GFO_IDH_MocA"/>
    <property type="match status" value="1"/>
</dbReference>
<dbReference type="Pfam" id="PF22725">
    <property type="entry name" value="GFO_IDH_MocA_C3"/>
    <property type="match status" value="1"/>
</dbReference>
<dbReference type="PANTHER" id="PTHR43818:SF11">
    <property type="entry name" value="BCDNA.GH03377"/>
    <property type="match status" value="1"/>
</dbReference>
<protein>
    <recommendedName>
        <fullName evidence="6">Gfo/Idh/MocA family oxidoreductase</fullName>
    </recommendedName>
</protein>
<evidence type="ECO:0000256" key="1">
    <source>
        <dbReference type="ARBA" id="ARBA00023002"/>
    </source>
</evidence>
<dbReference type="PANTHER" id="PTHR43818">
    <property type="entry name" value="BCDNA.GH03377"/>
    <property type="match status" value="1"/>
</dbReference>
<dbReference type="Proteomes" id="UP000004947">
    <property type="component" value="Unassembled WGS sequence"/>
</dbReference>
<keyword evidence="5" id="KW-1185">Reference proteome</keyword>
<gene>
    <name evidence="4" type="ORF">LNTAR_02147</name>
</gene>
<dbReference type="eggNOG" id="COG0673">
    <property type="taxonomic scope" value="Bacteria"/>
</dbReference>
<evidence type="ECO:0000259" key="3">
    <source>
        <dbReference type="Pfam" id="PF22725"/>
    </source>
</evidence>
<proteinExistence type="predicted"/>
<dbReference type="InterPro" id="IPR036291">
    <property type="entry name" value="NAD(P)-bd_dom_sf"/>
</dbReference>
<sequence>MKIRIGIIGAGENTRLKHIPGFQALEDVEIIAVSNRSLDSAQKVCAQFNIPHAYDDWTQVIHHPEVDAIMIGTWPNMHAKLTLEALKAGKHVLCEARMARNLDEAQAMLDEARLRPSQRTQIVPAPFSFKYDAELTKLIQDNYFGDILAVNGRFNFNTFYDKNAPMHWRENREISGDNIMLMGILYESMSRWLGPAKSLLASGKVFSDRKFYEGKEVKVKIPEHLNILAELENGAEAHLQFSSVSALEDTPQSVWIFGSEASAHLDFKKDKLFLGKKGDTELHEHQFTPPKNAVWRVEEEFINAIRGLEEVKLTSFETAIDYMKFTDAVQRSLQNHKRINLVK</sequence>
<dbReference type="InterPro" id="IPR055170">
    <property type="entry name" value="GFO_IDH_MocA-like_dom"/>
</dbReference>
<feature type="domain" description="GFO/IDH/MocA-like oxidoreductase" evidence="3">
    <location>
        <begin position="134"/>
        <end position="263"/>
    </location>
</feature>
<keyword evidence="1" id="KW-0560">Oxidoreductase</keyword>
<evidence type="ECO:0000259" key="2">
    <source>
        <dbReference type="Pfam" id="PF01408"/>
    </source>
</evidence>
<dbReference type="GO" id="GO:0000166">
    <property type="term" value="F:nucleotide binding"/>
    <property type="evidence" value="ECO:0007669"/>
    <property type="project" value="InterPro"/>
</dbReference>
<reference evidence="4 5" key="1">
    <citation type="journal article" date="2010" name="J. Bacteriol.">
        <title>Genome sequence of Lentisphaera araneosa HTCC2155T, the type species of the order Lentisphaerales in the phylum Lentisphaerae.</title>
        <authorList>
            <person name="Thrash J.C."/>
            <person name="Cho J.C."/>
            <person name="Vergin K.L."/>
            <person name="Morris R.M."/>
            <person name="Giovannoni S.J."/>
        </authorList>
    </citation>
    <scope>NUCLEOTIDE SEQUENCE [LARGE SCALE GENOMIC DNA]</scope>
    <source>
        <strain evidence="4 5">HTCC2155</strain>
    </source>
</reference>
<dbReference type="Gene3D" id="3.30.360.10">
    <property type="entry name" value="Dihydrodipicolinate Reductase, domain 2"/>
    <property type="match status" value="1"/>
</dbReference>
<organism evidence="4 5">
    <name type="scientific">Lentisphaera araneosa HTCC2155</name>
    <dbReference type="NCBI Taxonomy" id="313628"/>
    <lineage>
        <taxon>Bacteria</taxon>
        <taxon>Pseudomonadati</taxon>
        <taxon>Lentisphaerota</taxon>
        <taxon>Lentisphaeria</taxon>
        <taxon>Lentisphaerales</taxon>
        <taxon>Lentisphaeraceae</taxon>
        <taxon>Lentisphaera</taxon>
    </lineage>
</organism>
<dbReference type="STRING" id="313628.LNTAR_02147"/>
<dbReference type="RefSeq" id="WP_007279622.1">
    <property type="nucleotide sequence ID" value="NZ_ABCK01000015.1"/>
</dbReference>
<evidence type="ECO:0000313" key="5">
    <source>
        <dbReference type="Proteomes" id="UP000004947"/>
    </source>
</evidence>
<dbReference type="InterPro" id="IPR000683">
    <property type="entry name" value="Gfo/Idh/MocA-like_OxRdtase_N"/>
</dbReference>
<dbReference type="AlphaFoldDB" id="A6DP39"/>
<dbReference type="SUPFAM" id="SSF51735">
    <property type="entry name" value="NAD(P)-binding Rossmann-fold domains"/>
    <property type="match status" value="1"/>
</dbReference>
<feature type="domain" description="Gfo/Idh/MocA-like oxidoreductase N-terminal" evidence="2">
    <location>
        <begin position="3"/>
        <end position="113"/>
    </location>
</feature>
<dbReference type="OrthoDB" id="179913at2"/>
<dbReference type="EMBL" id="ABCK01000015">
    <property type="protein sequence ID" value="EDM26571.1"/>
    <property type="molecule type" value="Genomic_DNA"/>
</dbReference>
<accession>A6DP39</accession>
<dbReference type="InterPro" id="IPR050463">
    <property type="entry name" value="Gfo/Idh/MocA_oxidrdct_glycsds"/>
</dbReference>
<comment type="caution">
    <text evidence="4">The sequence shown here is derived from an EMBL/GenBank/DDBJ whole genome shotgun (WGS) entry which is preliminary data.</text>
</comment>
<name>A6DP39_9BACT</name>
<evidence type="ECO:0000313" key="4">
    <source>
        <dbReference type="EMBL" id="EDM26571.1"/>
    </source>
</evidence>
<evidence type="ECO:0008006" key="6">
    <source>
        <dbReference type="Google" id="ProtNLM"/>
    </source>
</evidence>
<dbReference type="Gene3D" id="3.40.50.720">
    <property type="entry name" value="NAD(P)-binding Rossmann-like Domain"/>
    <property type="match status" value="1"/>
</dbReference>
<dbReference type="SUPFAM" id="SSF55347">
    <property type="entry name" value="Glyceraldehyde-3-phosphate dehydrogenase-like, C-terminal domain"/>
    <property type="match status" value="1"/>
</dbReference>
<dbReference type="GO" id="GO:0016491">
    <property type="term" value="F:oxidoreductase activity"/>
    <property type="evidence" value="ECO:0007669"/>
    <property type="project" value="UniProtKB-KW"/>
</dbReference>